<organism evidence="3 4">
    <name type="scientific">Luteolibacter pohnpeiensis</name>
    <dbReference type="NCBI Taxonomy" id="454153"/>
    <lineage>
        <taxon>Bacteria</taxon>
        <taxon>Pseudomonadati</taxon>
        <taxon>Verrucomicrobiota</taxon>
        <taxon>Verrucomicrobiia</taxon>
        <taxon>Verrucomicrobiales</taxon>
        <taxon>Verrucomicrobiaceae</taxon>
        <taxon>Luteolibacter</taxon>
    </lineage>
</organism>
<evidence type="ECO:0000313" key="3">
    <source>
        <dbReference type="EMBL" id="MBK1884706.1"/>
    </source>
</evidence>
<dbReference type="EMBL" id="JAENIJ010000078">
    <property type="protein sequence ID" value="MBK1884706.1"/>
    <property type="molecule type" value="Genomic_DNA"/>
</dbReference>
<evidence type="ECO:0000256" key="1">
    <source>
        <dbReference type="SAM" id="MobiDB-lite"/>
    </source>
</evidence>
<dbReference type="Proteomes" id="UP000603141">
    <property type="component" value="Unassembled WGS sequence"/>
</dbReference>
<keyword evidence="2" id="KW-0732">Signal</keyword>
<keyword evidence="4" id="KW-1185">Reference proteome</keyword>
<feature type="region of interest" description="Disordered" evidence="1">
    <location>
        <begin position="163"/>
        <end position="201"/>
    </location>
</feature>
<feature type="signal peptide" evidence="2">
    <location>
        <begin position="1"/>
        <end position="20"/>
    </location>
</feature>
<name>A0A934VSU8_9BACT</name>
<dbReference type="AlphaFoldDB" id="A0A934VSU8"/>
<proteinExistence type="predicted"/>
<reference evidence="3" key="1">
    <citation type="submission" date="2021-01" db="EMBL/GenBank/DDBJ databases">
        <title>Modified the classification status of verrucomicrobia.</title>
        <authorList>
            <person name="Feng X."/>
        </authorList>
    </citation>
    <scope>NUCLEOTIDE SEQUENCE</scope>
    <source>
        <strain evidence="3">KCTC 22041</strain>
    </source>
</reference>
<gene>
    <name evidence="3" type="ORF">JIN85_20005</name>
</gene>
<evidence type="ECO:0000313" key="4">
    <source>
        <dbReference type="Proteomes" id="UP000603141"/>
    </source>
</evidence>
<accession>A0A934VSU8</accession>
<comment type="caution">
    <text evidence="3">The sequence shown here is derived from an EMBL/GenBank/DDBJ whole genome shotgun (WGS) entry which is preliminary data.</text>
</comment>
<sequence length="201" mass="22551">MKAAVLYTFFAIILALPLFGAGECPACGGVVTTVGKVADDETKPSKNQWVWNRSICANLLFDEDSLICTRCWLAKDKNQPDTWMRSSLLPDSFVIPLSDAIRRFPEPGNYNQRFVGKRRIESMSFWCADSPDLIGKFQNYCKQHDLTLKLTRSERYPKEVFVDVEQKPIAQQDGADQPATASEAKAGGNQKPQTEKEATPR</sequence>
<evidence type="ECO:0000256" key="2">
    <source>
        <dbReference type="SAM" id="SignalP"/>
    </source>
</evidence>
<feature type="chain" id="PRO_5037979421" evidence="2">
    <location>
        <begin position="21"/>
        <end position="201"/>
    </location>
</feature>
<protein>
    <submittedName>
        <fullName evidence="3">Uncharacterized protein</fullName>
    </submittedName>
</protein>